<dbReference type="Proteomes" id="UP001162030">
    <property type="component" value="Chromosome"/>
</dbReference>
<dbReference type="EMBL" id="OX458333">
    <property type="protein sequence ID" value="CAI8751314.1"/>
    <property type="molecule type" value="Genomic_DNA"/>
</dbReference>
<sequence>MSERALAKKHGISETTVRKWKRRHSIEDASHRPRTLHTTLQPPRKASSSISASPSTCPWTSS</sequence>
<evidence type="ECO:0000313" key="2">
    <source>
        <dbReference type="EMBL" id="CAI8751314.1"/>
    </source>
</evidence>
<evidence type="ECO:0000256" key="1">
    <source>
        <dbReference type="SAM" id="MobiDB-lite"/>
    </source>
</evidence>
<organism evidence="2 3">
    <name type="scientific">Methylocaldum szegediense</name>
    <dbReference type="NCBI Taxonomy" id="73780"/>
    <lineage>
        <taxon>Bacteria</taxon>
        <taxon>Pseudomonadati</taxon>
        <taxon>Pseudomonadota</taxon>
        <taxon>Gammaproteobacteria</taxon>
        <taxon>Methylococcales</taxon>
        <taxon>Methylococcaceae</taxon>
        <taxon>Methylocaldum</taxon>
    </lineage>
</organism>
<evidence type="ECO:0000313" key="3">
    <source>
        <dbReference type="Proteomes" id="UP001162030"/>
    </source>
</evidence>
<proteinExistence type="predicted"/>
<keyword evidence="3" id="KW-1185">Reference proteome</keyword>
<feature type="compositionally biased region" description="Low complexity" evidence="1">
    <location>
        <begin position="46"/>
        <end position="55"/>
    </location>
</feature>
<name>A0ABM9HXK3_9GAMM</name>
<feature type="region of interest" description="Disordered" evidence="1">
    <location>
        <begin position="1"/>
        <end position="62"/>
    </location>
</feature>
<reference evidence="2 3" key="1">
    <citation type="submission" date="2023-03" db="EMBL/GenBank/DDBJ databases">
        <authorList>
            <person name="Pearce D."/>
        </authorList>
    </citation>
    <scope>NUCLEOTIDE SEQUENCE [LARGE SCALE GENOMIC DNA]</scope>
    <source>
        <strain evidence="2">Msz</strain>
    </source>
</reference>
<protein>
    <submittedName>
        <fullName evidence="2">Uncharacterized protein</fullName>
    </submittedName>
</protein>
<accession>A0ABM9HXK3</accession>
<gene>
    <name evidence="2" type="ORF">MSZNOR_0654</name>
</gene>